<dbReference type="EMBL" id="JAXCGZ010017205">
    <property type="protein sequence ID" value="KAK7068545.1"/>
    <property type="molecule type" value="Genomic_DNA"/>
</dbReference>
<organism evidence="2 3">
    <name type="scientific">Halocaridina rubra</name>
    <name type="common">Hawaiian red shrimp</name>
    <dbReference type="NCBI Taxonomy" id="373956"/>
    <lineage>
        <taxon>Eukaryota</taxon>
        <taxon>Metazoa</taxon>
        <taxon>Ecdysozoa</taxon>
        <taxon>Arthropoda</taxon>
        <taxon>Crustacea</taxon>
        <taxon>Multicrustacea</taxon>
        <taxon>Malacostraca</taxon>
        <taxon>Eumalacostraca</taxon>
        <taxon>Eucarida</taxon>
        <taxon>Decapoda</taxon>
        <taxon>Pleocyemata</taxon>
        <taxon>Caridea</taxon>
        <taxon>Atyoidea</taxon>
        <taxon>Atyidae</taxon>
        <taxon>Halocaridina</taxon>
    </lineage>
</organism>
<feature type="compositionally biased region" description="Pro residues" evidence="1">
    <location>
        <begin position="15"/>
        <end position="24"/>
    </location>
</feature>
<sequence length="116" mass="12246">MAHTGVPHLSVSSSTPPPSSPPPVRIKSEPTSPQRDQNCIPASHLHRPASTDTGHLSPAPPSHLGPSSNHPVHSLYSNTLSGHLTPTSHASPEAASHHSDYDTPLSKRPRTEGWAT</sequence>
<protein>
    <submittedName>
        <fullName evidence="2">Uncharacterized protein</fullName>
    </submittedName>
</protein>
<dbReference type="Proteomes" id="UP001381693">
    <property type="component" value="Unassembled WGS sequence"/>
</dbReference>
<proteinExistence type="predicted"/>
<feature type="region of interest" description="Disordered" evidence="1">
    <location>
        <begin position="1"/>
        <end position="116"/>
    </location>
</feature>
<reference evidence="2 3" key="1">
    <citation type="submission" date="2023-11" db="EMBL/GenBank/DDBJ databases">
        <title>Halocaridina rubra genome assembly.</title>
        <authorList>
            <person name="Smith C."/>
        </authorList>
    </citation>
    <scope>NUCLEOTIDE SEQUENCE [LARGE SCALE GENOMIC DNA]</scope>
    <source>
        <strain evidence="2">EP-1</strain>
        <tissue evidence="2">Whole</tissue>
    </source>
</reference>
<evidence type="ECO:0000313" key="2">
    <source>
        <dbReference type="EMBL" id="KAK7068545.1"/>
    </source>
</evidence>
<keyword evidence="3" id="KW-1185">Reference proteome</keyword>
<feature type="compositionally biased region" description="Polar residues" evidence="1">
    <location>
        <begin position="65"/>
        <end position="87"/>
    </location>
</feature>
<name>A0AAN9A169_HALRR</name>
<gene>
    <name evidence="2" type="ORF">SK128_026589</name>
</gene>
<dbReference type="AlphaFoldDB" id="A0AAN9A169"/>
<evidence type="ECO:0000313" key="3">
    <source>
        <dbReference type="Proteomes" id="UP001381693"/>
    </source>
</evidence>
<evidence type="ECO:0000256" key="1">
    <source>
        <dbReference type="SAM" id="MobiDB-lite"/>
    </source>
</evidence>
<accession>A0AAN9A169</accession>
<comment type="caution">
    <text evidence="2">The sequence shown here is derived from an EMBL/GenBank/DDBJ whole genome shotgun (WGS) entry which is preliminary data.</text>
</comment>